<dbReference type="KEGG" id="acx:Achr_39300"/>
<dbReference type="STRING" id="1328314.Achr_39300"/>
<keyword evidence="14" id="KW-1185">Reference proteome</keyword>
<proteinExistence type="inferred from homology"/>
<evidence type="ECO:0000259" key="12">
    <source>
        <dbReference type="Pfam" id="PF00593"/>
    </source>
</evidence>
<evidence type="ECO:0000256" key="3">
    <source>
        <dbReference type="ARBA" id="ARBA00022448"/>
    </source>
</evidence>
<evidence type="ECO:0000313" key="14">
    <source>
        <dbReference type="Proteomes" id="UP000068210"/>
    </source>
</evidence>
<evidence type="ECO:0000256" key="5">
    <source>
        <dbReference type="ARBA" id="ARBA00022692"/>
    </source>
</evidence>
<feature type="signal peptide" evidence="11">
    <location>
        <begin position="1"/>
        <end position="35"/>
    </location>
</feature>
<dbReference type="PROSITE" id="PS51257">
    <property type="entry name" value="PROKAR_LIPOPROTEIN"/>
    <property type="match status" value="1"/>
</dbReference>
<dbReference type="PANTHER" id="PTHR30069:SF29">
    <property type="entry name" value="HEMOGLOBIN AND HEMOGLOBIN-HAPTOGLOBIN-BINDING PROTEIN 1-RELATED"/>
    <property type="match status" value="1"/>
</dbReference>
<dbReference type="InterPro" id="IPR036942">
    <property type="entry name" value="Beta-barrel_TonB_sf"/>
</dbReference>
<comment type="similarity">
    <text evidence="2">Belongs to the TonB-dependent receptor family. Hemoglobin/haptoglobin binding protein subfamily.</text>
</comment>
<feature type="domain" description="TonB-dependent receptor-like beta-barrel" evidence="12">
    <location>
        <begin position="279"/>
        <end position="713"/>
    </location>
</feature>
<keyword evidence="4" id="KW-1134">Transmembrane beta strand</keyword>
<keyword evidence="5" id="KW-0812">Transmembrane</keyword>
<gene>
    <name evidence="13" type="ORF">Achr_39300</name>
</gene>
<evidence type="ECO:0000256" key="2">
    <source>
        <dbReference type="ARBA" id="ARBA00008143"/>
    </source>
</evidence>
<dbReference type="AlphaFoldDB" id="A0A0C4WRH4"/>
<dbReference type="GO" id="GO:0009279">
    <property type="term" value="C:cell outer membrane"/>
    <property type="evidence" value="ECO:0007669"/>
    <property type="project" value="UniProtKB-SubCell"/>
</dbReference>
<protein>
    <submittedName>
        <fullName evidence="13">TonB-dependent receptor</fullName>
    </submittedName>
</protein>
<keyword evidence="8" id="KW-0472">Membrane</keyword>
<keyword evidence="3" id="KW-0813">Transport</keyword>
<keyword evidence="6 11" id="KW-0732">Signal</keyword>
<evidence type="ECO:0000256" key="8">
    <source>
        <dbReference type="ARBA" id="ARBA00023136"/>
    </source>
</evidence>
<dbReference type="Gene3D" id="2.40.170.20">
    <property type="entry name" value="TonB-dependent receptor, beta-barrel domain"/>
    <property type="match status" value="1"/>
</dbReference>
<dbReference type="Proteomes" id="UP000068210">
    <property type="component" value="Chromosome"/>
</dbReference>
<keyword evidence="10" id="KW-0998">Cell outer membrane</keyword>
<organism evidence="13 14">
    <name type="scientific">Azotobacter chroococcum NCIMB 8003</name>
    <dbReference type="NCBI Taxonomy" id="1328314"/>
    <lineage>
        <taxon>Bacteria</taxon>
        <taxon>Pseudomonadati</taxon>
        <taxon>Pseudomonadota</taxon>
        <taxon>Gammaproteobacteria</taxon>
        <taxon>Pseudomonadales</taxon>
        <taxon>Pseudomonadaceae</taxon>
        <taxon>Azotobacter</taxon>
    </lineage>
</organism>
<accession>A0A0C4WRH4</accession>
<dbReference type="InterPro" id="IPR000531">
    <property type="entry name" value="Beta-barrel_TonB"/>
</dbReference>
<name>A0A0C4WRH4_9GAMM</name>
<dbReference type="Pfam" id="PF00593">
    <property type="entry name" value="TonB_dep_Rec_b-barrel"/>
    <property type="match status" value="1"/>
</dbReference>
<dbReference type="GO" id="GO:0044718">
    <property type="term" value="P:siderophore transmembrane transport"/>
    <property type="evidence" value="ECO:0007669"/>
    <property type="project" value="TreeGrafter"/>
</dbReference>
<dbReference type="HOGENOM" id="CLU_021461_0_0_6"/>
<sequence length="749" mass="81983">MRQFPVHAPPAGWRPAFPRCCAALLSALACTGVPAEEALSPILVTGEADESQAPWFDSDPDSPSTVYRVGREGIELFGGKGGSNPYSMISRLPAVQVHGTDAWGLVNQQGGNKGLRVRGEMATHGANGTVEGMPLNGPGPGPGYLFLLDAENIAGVSLAQGPVAPDRFSLYDSSGQLDTRILWPKAEAGGVVSLGVGEEDFRRRFVRLDTGRLASDTALFVSASRTGADKWRGSGQSPKRRDTFALGLTQGLGALDMKFFAAHNEMAADNYKGLSYEQSKDQSLYDEIDYDESPTGKGAAALANWQGYNRQAFKTTAAFAEFDYALGADTHLVFKPFYSKEDGQYLYASGNVVRKWRIDQKTYGAIAELHTRLAGTGLTFGYGWVSSEPPAPATRWKDYTPNAAGGLTFSKWSMLADVDHRHDLHNLFAVAERDFGALNVKAGVRYVRDVLPSIKYYDPAGVGDLSYEDALDRSRGEVASRSVDSSTIEEWAPYLALRYQLSPLIELRASAGRNLGTPAFDSFHSPVVSGVSKQQLWSDSEMEVADGVDLAVRFNFARGYLEPLLFYTRYRNKGVSLYDPEYKASYTQNIADARRFGLVLAGGWEALPGLNLFGNLSWIRAEFEDDLQTGANTTLETEGEQLPDVPRRMATLGAAWTHGRFTLSPVLHYMGRRYANVEHTQTMAAYSVTNLDLAYRVPVSRGRLQANLAVINLFDKRYIGFNNANETNNGSSFFPGAPRTLMAKLAYEF</sequence>
<evidence type="ECO:0000256" key="4">
    <source>
        <dbReference type="ARBA" id="ARBA00022452"/>
    </source>
</evidence>
<keyword evidence="9 13" id="KW-0675">Receptor</keyword>
<evidence type="ECO:0000256" key="7">
    <source>
        <dbReference type="ARBA" id="ARBA00023077"/>
    </source>
</evidence>
<dbReference type="EMBL" id="CP010415">
    <property type="protein sequence ID" value="AJE23316.1"/>
    <property type="molecule type" value="Genomic_DNA"/>
</dbReference>
<keyword evidence="7" id="KW-0798">TonB box</keyword>
<comment type="subcellular location">
    <subcellularLocation>
        <location evidence="1">Cell outer membrane</location>
        <topology evidence="1">Multi-pass membrane protein</topology>
    </subcellularLocation>
</comment>
<evidence type="ECO:0000256" key="11">
    <source>
        <dbReference type="SAM" id="SignalP"/>
    </source>
</evidence>
<evidence type="ECO:0000256" key="9">
    <source>
        <dbReference type="ARBA" id="ARBA00023170"/>
    </source>
</evidence>
<dbReference type="InterPro" id="IPR039426">
    <property type="entry name" value="TonB-dep_rcpt-like"/>
</dbReference>
<dbReference type="GO" id="GO:0015344">
    <property type="term" value="F:siderophore uptake transmembrane transporter activity"/>
    <property type="evidence" value="ECO:0007669"/>
    <property type="project" value="TreeGrafter"/>
</dbReference>
<evidence type="ECO:0000256" key="10">
    <source>
        <dbReference type="ARBA" id="ARBA00023237"/>
    </source>
</evidence>
<evidence type="ECO:0000313" key="13">
    <source>
        <dbReference type="EMBL" id="AJE23316.1"/>
    </source>
</evidence>
<feature type="chain" id="PRO_5002181280" evidence="11">
    <location>
        <begin position="36"/>
        <end position="749"/>
    </location>
</feature>
<reference evidence="13 14" key="1">
    <citation type="journal article" date="2015" name="PLoS ONE">
        <title>Azotobacter Genomes: The Genome of Azotobacter chroococcum NCIMB 8003 (ATCC 4412).</title>
        <authorList>
            <person name="Robson R.L."/>
            <person name="Jones R."/>
            <person name="Robson R.M."/>
            <person name="Schwartz A."/>
            <person name="Richardson T.H."/>
        </authorList>
    </citation>
    <scope>NUCLEOTIDE SEQUENCE [LARGE SCALE GENOMIC DNA]</scope>
    <source>
        <strain evidence="13 14">NCIMB 8003</strain>
    </source>
</reference>
<dbReference type="PANTHER" id="PTHR30069">
    <property type="entry name" value="TONB-DEPENDENT OUTER MEMBRANE RECEPTOR"/>
    <property type="match status" value="1"/>
</dbReference>
<evidence type="ECO:0000256" key="1">
    <source>
        <dbReference type="ARBA" id="ARBA00004571"/>
    </source>
</evidence>
<dbReference type="RefSeq" id="WP_052263996.1">
    <property type="nucleotide sequence ID" value="NZ_CP010415.1"/>
</dbReference>
<evidence type="ECO:0000256" key="6">
    <source>
        <dbReference type="ARBA" id="ARBA00022729"/>
    </source>
</evidence>
<dbReference type="SUPFAM" id="SSF56935">
    <property type="entry name" value="Porins"/>
    <property type="match status" value="1"/>
</dbReference>